<dbReference type="Pfam" id="PF20233">
    <property type="entry name" value="DUF6590"/>
    <property type="match status" value="1"/>
</dbReference>
<reference evidence="4" key="1">
    <citation type="submission" date="2017-03" db="EMBL/GenBank/DDBJ databases">
        <title>Genomes of endolithic fungi from Antarctica.</title>
        <authorList>
            <person name="Coleine C."/>
            <person name="Masonjones S."/>
            <person name="Stajich J.E."/>
        </authorList>
    </citation>
    <scope>NUCLEOTIDE SEQUENCE [LARGE SCALE GENOMIC DNA]</scope>
    <source>
        <strain evidence="4">CCFEE 5527</strain>
    </source>
</reference>
<feature type="compositionally biased region" description="Polar residues" evidence="1">
    <location>
        <begin position="87"/>
        <end position="96"/>
    </location>
</feature>
<dbReference type="InterPro" id="IPR046497">
    <property type="entry name" value="DUF6590"/>
</dbReference>
<evidence type="ECO:0000259" key="2">
    <source>
        <dbReference type="Pfam" id="PF20233"/>
    </source>
</evidence>
<evidence type="ECO:0000256" key="1">
    <source>
        <dbReference type="SAM" id="MobiDB-lite"/>
    </source>
</evidence>
<keyword evidence="4" id="KW-1185">Reference proteome</keyword>
<dbReference type="EMBL" id="NAJO01000045">
    <property type="protein sequence ID" value="OQN98511.1"/>
    <property type="molecule type" value="Genomic_DNA"/>
</dbReference>
<dbReference type="PANTHER" id="PTHR35391:SF5">
    <property type="entry name" value="DUF6590 DOMAIN-CONTAINING PROTEIN"/>
    <property type="match status" value="1"/>
</dbReference>
<evidence type="ECO:0000313" key="3">
    <source>
        <dbReference type="EMBL" id="OQN98511.1"/>
    </source>
</evidence>
<dbReference type="AlphaFoldDB" id="A0A1V8SI15"/>
<protein>
    <recommendedName>
        <fullName evidence="2">DUF6590 domain-containing protein</fullName>
    </recommendedName>
</protein>
<evidence type="ECO:0000313" key="4">
    <source>
        <dbReference type="Proteomes" id="UP000192596"/>
    </source>
</evidence>
<proteinExistence type="predicted"/>
<name>A0A1V8SI15_9PEZI</name>
<dbReference type="InParanoid" id="A0A1V8SI15"/>
<feature type="domain" description="DUF6590" evidence="2">
    <location>
        <begin position="169"/>
        <end position="328"/>
    </location>
</feature>
<organism evidence="3 4">
    <name type="scientific">Cryoendolithus antarcticus</name>
    <dbReference type="NCBI Taxonomy" id="1507870"/>
    <lineage>
        <taxon>Eukaryota</taxon>
        <taxon>Fungi</taxon>
        <taxon>Dikarya</taxon>
        <taxon>Ascomycota</taxon>
        <taxon>Pezizomycotina</taxon>
        <taxon>Dothideomycetes</taxon>
        <taxon>Dothideomycetidae</taxon>
        <taxon>Cladosporiales</taxon>
        <taxon>Cladosporiaceae</taxon>
        <taxon>Cryoendolithus</taxon>
    </lineage>
</organism>
<dbReference type="Proteomes" id="UP000192596">
    <property type="component" value="Unassembled WGS sequence"/>
</dbReference>
<dbReference type="PANTHER" id="PTHR35391">
    <property type="entry name" value="C2H2-TYPE DOMAIN-CONTAINING PROTEIN-RELATED"/>
    <property type="match status" value="1"/>
</dbReference>
<dbReference type="OrthoDB" id="3559580at2759"/>
<feature type="compositionally biased region" description="Acidic residues" evidence="1">
    <location>
        <begin position="394"/>
        <end position="424"/>
    </location>
</feature>
<gene>
    <name evidence="3" type="ORF">B0A48_15772</name>
</gene>
<sequence>MADPRKESRKDPRPWQFSEAIGGHILYVPSRDMIMLRDGRLFPRPQTLPRTHPLLQAAIWEVDSPGQYAAQPARPGVPEQVTPRSPPGSNASSDLASGLSAMSINARPQIIETIDRRTGVIARTIELAPTAQPDSVLRARGVHGYQVWLGSDDETESLDPSYKKRGAGFFKVGRVFMTLWPEPAGENGSRITSLLPPNQGRDVYLGSFGERFHTKVRRFVIIRASEKHCSALPISTYNERGVGKPGVKKSDHAIIHTTRTCPDPLPSERPVRGEEGMRPESIRVDPDDRAGKLDSMSRIDFAKVHTVHHNVKAKSFGVVHEKSLRPLLHQFNNVWQKDLHAPAPRDSSGPRAGPAISPEALQRWRQAQHDQGYTDTEMRRNLFRMLRGSSATAEQEEEEEEEEEDNEDGDDVEEEEEEDLYSPR</sequence>
<feature type="region of interest" description="Disordered" evidence="1">
    <location>
        <begin position="364"/>
        <end position="424"/>
    </location>
</feature>
<feature type="region of interest" description="Disordered" evidence="1">
    <location>
        <begin position="259"/>
        <end position="290"/>
    </location>
</feature>
<feature type="compositionally biased region" description="Basic and acidic residues" evidence="1">
    <location>
        <begin position="269"/>
        <end position="290"/>
    </location>
</feature>
<feature type="region of interest" description="Disordered" evidence="1">
    <location>
        <begin position="68"/>
        <end position="96"/>
    </location>
</feature>
<comment type="caution">
    <text evidence="3">The sequence shown here is derived from an EMBL/GenBank/DDBJ whole genome shotgun (WGS) entry which is preliminary data.</text>
</comment>
<accession>A0A1V8SI15</accession>
<dbReference type="STRING" id="1507870.A0A1V8SI15"/>